<dbReference type="Proteomes" id="UP000887580">
    <property type="component" value="Unplaced"/>
</dbReference>
<accession>A0AC35GKY0</accession>
<dbReference type="WBParaSite" id="PS1159_v2.g6430.t1">
    <property type="protein sequence ID" value="PS1159_v2.g6430.t1"/>
    <property type="gene ID" value="PS1159_v2.g6430"/>
</dbReference>
<name>A0AC35GKY0_9BILA</name>
<proteinExistence type="predicted"/>
<evidence type="ECO:0000313" key="2">
    <source>
        <dbReference type="WBParaSite" id="PS1159_v2.g6430.t1"/>
    </source>
</evidence>
<protein>
    <submittedName>
        <fullName evidence="2">Uncharacterized protein</fullName>
    </submittedName>
</protein>
<evidence type="ECO:0000313" key="1">
    <source>
        <dbReference type="Proteomes" id="UP000887580"/>
    </source>
</evidence>
<organism evidence="1 2">
    <name type="scientific">Panagrolaimus sp. PS1159</name>
    <dbReference type="NCBI Taxonomy" id="55785"/>
    <lineage>
        <taxon>Eukaryota</taxon>
        <taxon>Metazoa</taxon>
        <taxon>Ecdysozoa</taxon>
        <taxon>Nematoda</taxon>
        <taxon>Chromadorea</taxon>
        <taxon>Rhabditida</taxon>
        <taxon>Tylenchina</taxon>
        <taxon>Panagrolaimomorpha</taxon>
        <taxon>Panagrolaimoidea</taxon>
        <taxon>Panagrolaimidae</taxon>
        <taxon>Panagrolaimus</taxon>
    </lineage>
</organism>
<reference evidence="2" key="1">
    <citation type="submission" date="2022-11" db="UniProtKB">
        <authorList>
            <consortium name="WormBaseParasite"/>
        </authorList>
    </citation>
    <scope>IDENTIFICATION</scope>
</reference>
<sequence>DPSWNLIALMVVINVVSFLLFSHFCFSIMLMRMRWIIKVGFNPFDTKSLPLRAFTMMLARKDWIAQVCQMPETSQQFQQIIKKLCPALDIRKIQYHPDDYVQFYLSVDDIRYRKILSTDNETFNIELINGTNLIDYGDNDFTLPGDIRFGFFLFKQHVSFGIKVDGIGGTLLVHKSKILCHCCMFKDNNYSFMFSLDTRMAGK</sequence>